<keyword evidence="2" id="KW-1185">Reference proteome</keyword>
<proteinExistence type="predicted"/>
<gene>
    <name evidence="1" type="ORF">HPB49_023221</name>
</gene>
<evidence type="ECO:0000313" key="2">
    <source>
        <dbReference type="Proteomes" id="UP000821865"/>
    </source>
</evidence>
<organism evidence="1 2">
    <name type="scientific">Dermacentor silvarum</name>
    <name type="common">Tick</name>
    <dbReference type="NCBI Taxonomy" id="543639"/>
    <lineage>
        <taxon>Eukaryota</taxon>
        <taxon>Metazoa</taxon>
        <taxon>Ecdysozoa</taxon>
        <taxon>Arthropoda</taxon>
        <taxon>Chelicerata</taxon>
        <taxon>Arachnida</taxon>
        <taxon>Acari</taxon>
        <taxon>Parasitiformes</taxon>
        <taxon>Ixodida</taxon>
        <taxon>Ixodoidea</taxon>
        <taxon>Ixodidae</taxon>
        <taxon>Rhipicephalinae</taxon>
        <taxon>Dermacentor</taxon>
    </lineage>
</organism>
<dbReference type="EMBL" id="CM023470">
    <property type="protein sequence ID" value="KAH7981336.1"/>
    <property type="molecule type" value="Genomic_DNA"/>
</dbReference>
<name>A0ACB8E3Z0_DERSI</name>
<reference evidence="1" key="1">
    <citation type="submission" date="2020-05" db="EMBL/GenBank/DDBJ databases">
        <title>Large-scale comparative analyses of tick genomes elucidate their genetic diversity and vector capacities.</title>
        <authorList>
            <person name="Jia N."/>
            <person name="Wang J."/>
            <person name="Shi W."/>
            <person name="Du L."/>
            <person name="Sun Y."/>
            <person name="Zhan W."/>
            <person name="Jiang J."/>
            <person name="Wang Q."/>
            <person name="Zhang B."/>
            <person name="Ji P."/>
            <person name="Sakyi L.B."/>
            <person name="Cui X."/>
            <person name="Yuan T."/>
            <person name="Jiang B."/>
            <person name="Yang W."/>
            <person name="Lam T.T.-Y."/>
            <person name="Chang Q."/>
            <person name="Ding S."/>
            <person name="Wang X."/>
            <person name="Zhu J."/>
            <person name="Ruan X."/>
            <person name="Zhao L."/>
            <person name="Wei J."/>
            <person name="Que T."/>
            <person name="Du C."/>
            <person name="Cheng J."/>
            <person name="Dai P."/>
            <person name="Han X."/>
            <person name="Huang E."/>
            <person name="Gao Y."/>
            <person name="Liu J."/>
            <person name="Shao H."/>
            <person name="Ye R."/>
            <person name="Li L."/>
            <person name="Wei W."/>
            <person name="Wang X."/>
            <person name="Wang C."/>
            <person name="Yang T."/>
            <person name="Huo Q."/>
            <person name="Li W."/>
            <person name="Guo W."/>
            <person name="Chen H."/>
            <person name="Zhou L."/>
            <person name="Ni X."/>
            <person name="Tian J."/>
            <person name="Zhou Y."/>
            <person name="Sheng Y."/>
            <person name="Liu T."/>
            <person name="Pan Y."/>
            <person name="Xia L."/>
            <person name="Li J."/>
            <person name="Zhao F."/>
            <person name="Cao W."/>
        </authorList>
    </citation>
    <scope>NUCLEOTIDE SEQUENCE</scope>
    <source>
        <strain evidence="1">Dsil-2018</strain>
    </source>
</reference>
<dbReference type="Proteomes" id="UP000821865">
    <property type="component" value="Chromosome 1"/>
</dbReference>
<protein>
    <submittedName>
        <fullName evidence="1">Uncharacterized protein</fullName>
    </submittedName>
</protein>
<sequence length="1039" mass="118231">MILKKRYFSELGGEILLDVPKRSLLSEDAIPCVFPSSSAHPLPASRKRTYPSTRHSPPPPKARNKDCKTATAATPQEDPAMVLTQEEDSEISPEPMCNETSKNVFLRGNSTASSGLFAAETSAGKEEQENRRECSGVCLDPSNAHLPNSEWNHHTLCDSGLHCFHFIQAGLSSSKNPLSVKILNVQQVKDATFTLSTFALGRRVDSALIPESCELRSSGGWSVVSEVLKDFSELKLCSGGPPQEKYADVYLECGYVDATGVWRHNRCSILQAGESPCTYCKRLNNTLRMHKYRKEKRREEKRIRIPLKSIVKEKVNALRRQRINCYRSKMQALKTKRKLFQQLLSCRDRLKILSDDLLSETLTEANLSEAQQMLVRECVEAARHQSKKGRRYTNNWLLLCLLLHIRSPSAYRFFRENDVLPLPSVKTIRRYISRVDMKCGFDKYFFSALKNKLQTKPTFSRHGMLLMDEMQVRQCKRFNSRTLTYDGFVDQGEQSMESPDLADHALVLMFCPFTDSYAQPVAVFASKNATRGTVLCQLLLQAIVLLEEAGAIIDGVVCDGASTNRTMWKHLGVSGDMEKGKHFFEHPLDAERNVYVFSDVPHLFKCIRNRLLKQKYLKVNGKWVKWSHYVSVLKEDKVHHGGLKVCPKITQRHIYPSNMDKMRVKFATQVFSLSMAAGIKYYREQGKSNLSDCEGTIEFTVRLNDLFDALNRRYPAEGIKQGSSDITVLKEGLKWLNEWEKELSDGSITKYMFLARTTAEGLRVTLKSTIDICQHLLSKCSFRYVLTAKLNQDPLECFFGKVRQAGGENDHPDMPTFLQLYRTLSIYTLLKPPKFGNCEATEDAPILDFACFKSIFKGEKNASEKQLEEIRAKLDGLIDTESWECEDVFPSNSSAAQSVDCIIYYVCGYLSRKLRSMFSCLTCRRSLTVTSCVAPEAALTNLKTRGGLTHPNHRLYSLLKSAEEYFASHADDPHVFWDVIEHVTDQRLTFPCTEHKTDAVSRILRYYISMRMRQHCKTRGRNAPKESSNKKKEARLCSV</sequence>
<accession>A0ACB8E3Z0</accession>
<comment type="caution">
    <text evidence="1">The sequence shown here is derived from an EMBL/GenBank/DDBJ whole genome shotgun (WGS) entry which is preliminary data.</text>
</comment>
<evidence type="ECO:0000313" key="1">
    <source>
        <dbReference type="EMBL" id="KAH7981336.1"/>
    </source>
</evidence>